<dbReference type="OrthoDB" id="946948at2"/>
<keyword evidence="3" id="KW-1185">Reference proteome</keyword>
<name>A0A1M6QF66_9BACT</name>
<organism evidence="2 3">
    <name type="scientific">Hymenobacter psychrotolerans DSM 18569</name>
    <dbReference type="NCBI Taxonomy" id="1121959"/>
    <lineage>
        <taxon>Bacteria</taxon>
        <taxon>Pseudomonadati</taxon>
        <taxon>Bacteroidota</taxon>
        <taxon>Cytophagia</taxon>
        <taxon>Cytophagales</taxon>
        <taxon>Hymenobacteraceae</taxon>
        <taxon>Hymenobacter</taxon>
    </lineage>
</organism>
<accession>A0A1M6QF66</accession>
<gene>
    <name evidence="2" type="ORF">SAMN02746009_00540</name>
</gene>
<feature type="chain" id="PRO_5012703191" evidence="1">
    <location>
        <begin position="23"/>
        <end position="530"/>
    </location>
</feature>
<protein>
    <submittedName>
        <fullName evidence="2">Uncharacterized protein</fullName>
    </submittedName>
</protein>
<dbReference type="RefSeq" id="WP_073281120.1">
    <property type="nucleotide sequence ID" value="NZ_FRAS01000001.1"/>
</dbReference>
<dbReference type="STRING" id="1121959.SAMN02746009_00540"/>
<dbReference type="AlphaFoldDB" id="A0A1M6QF66"/>
<reference evidence="3" key="1">
    <citation type="submission" date="2016-11" db="EMBL/GenBank/DDBJ databases">
        <authorList>
            <person name="Varghese N."/>
            <person name="Submissions S."/>
        </authorList>
    </citation>
    <scope>NUCLEOTIDE SEQUENCE [LARGE SCALE GENOMIC DNA]</scope>
    <source>
        <strain evidence="3">DSM 18569</strain>
    </source>
</reference>
<evidence type="ECO:0000313" key="2">
    <source>
        <dbReference type="EMBL" id="SHK18750.1"/>
    </source>
</evidence>
<dbReference type="Proteomes" id="UP000183947">
    <property type="component" value="Unassembled WGS sequence"/>
</dbReference>
<feature type="signal peptide" evidence="1">
    <location>
        <begin position="1"/>
        <end position="22"/>
    </location>
</feature>
<sequence>MKHFYRLLLGLGLSGLASGAHAQTGAVGVGTATPDANAALDISAGTAANKGLLVPRLTEAQRTALTTTSQGMLVYQTTGLQPGFWYFQGGQWVPLGIGAGTGAQSWLRTGNPGINAATDFLGTINSQDLVFRTNNTEKLRIDIDGTLFANSSKGLVLNQADAPLITRGWDKFTSGNYNGLGRWGVFMEANTLTFGVPALGGKQFQWVSYDVTSARNTTFMSLTQEGRLGIGTTPALTLDVLNAIGMRNGAAWDHLYFAHDGSTAYMNAGGAETGLALRVGASGQGSYGDPSQNYRDVMRLLPGGNVGIGVTNPAQALEVNGGISAATFNAISKQGAFLQWNRSNNDGETWLLNQQGLGGANAGIRFGSATQANAVTEWARFLNNGNFGIGTTSPGAKLEVAGQVKITGGTPGAGKVLTSDASGLATWQTPAASTTATNIQTTATFAIPTTGNAALAPTTGVVILPDNANTSNGTITLGIGTNGQTLVVTNLDAQVVSLTSSSGTGNLLPNFAAQFVYVVNGSTAGWFRIN</sequence>
<keyword evidence="1" id="KW-0732">Signal</keyword>
<evidence type="ECO:0000256" key="1">
    <source>
        <dbReference type="SAM" id="SignalP"/>
    </source>
</evidence>
<dbReference type="EMBL" id="FRAS01000001">
    <property type="protein sequence ID" value="SHK18750.1"/>
    <property type="molecule type" value="Genomic_DNA"/>
</dbReference>
<proteinExistence type="predicted"/>
<evidence type="ECO:0000313" key="3">
    <source>
        <dbReference type="Proteomes" id="UP000183947"/>
    </source>
</evidence>